<feature type="active site" description="Proton acceptor" evidence="4">
    <location>
        <position position="289"/>
    </location>
</feature>
<dbReference type="AlphaFoldDB" id="A0A8C2KT85"/>
<evidence type="ECO:0000313" key="6">
    <source>
        <dbReference type="Ensembl" id="ENSCCRP00020112879.1"/>
    </source>
</evidence>
<dbReference type="InterPro" id="IPR045217">
    <property type="entry name" value="PNPLA8-like"/>
</dbReference>
<organism evidence="6 7">
    <name type="scientific">Cyprinus carpio</name>
    <name type="common">Common carp</name>
    <dbReference type="NCBI Taxonomy" id="7962"/>
    <lineage>
        <taxon>Eukaryota</taxon>
        <taxon>Metazoa</taxon>
        <taxon>Chordata</taxon>
        <taxon>Craniata</taxon>
        <taxon>Vertebrata</taxon>
        <taxon>Euteleostomi</taxon>
        <taxon>Actinopterygii</taxon>
        <taxon>Neopterygii</taxon>
        <taxon>Teleostei</taxon>
        <taxon>Ostariophysi</taxon>
        <taxon>Cypriniformes</taxon>
        <taxon>Cyprinidae</taxon>
        <taxon>Cyprininae</taxon>
        <taxon>Cyprinus</taxon>
    </lineage>
</organism>
<dbReference type="GO" id="GO:0016042">
    <property type="term" value="P:lipid catabolic process"/>
    <property type="evidence" value="ECO:0007669"/>
    <property type="project" value="UniProtKB-UniRule"/>
</dbReference>
<evidence type="ECO:0000313" key="7">
    <source>
        <dbReference type="Proteomes" id="UP000694701"/>
    </source>
</evidence>
<feature type="short sequence motif" description="GXGXXG" evidence="4">
    <location>
        <begin position="111"/>
        <end position="116"/>
    </location>
</feature>
<keyword evidence="3 4" id="KW-0443">Lipid metabolism</keyword>
<evidence type="ECO:0000259" key="5">
    <source>
        <dbReference type="PROSITE" id="PS51635"/>
    </source>
</evidence>
<keyword evidence="1 4" id="KW-0378">Hydrolase</keyword>
<dbReference type="InterPro" id="IPR002641">
    <property type="entry name" value="PNPLA_dom"/>
</dbReference>
<feature type="short sequence motif" description="GXSXG" evidence="4">
    <location>
        <begin position="143"/>
        <end position="147"/>
    </location>
</feature>
<dbReference type="PROSITE" id="PS51635">
    <property type="entry name" value="PNPLA"/>
    <property type="match status" value="1"/>
</dbReference>
<sequence>MHNIDTISVTSRFLKDFYDYEMTRVLLKRLEKAAVPSSVTFCVEELNAHLIQHPACKAVMWQEKAALQLLRRRRAFWMNEKLQEAIRETLALIGYVDPVRGHGVRVLSIDGGGTKGLVPLQVLKQLEAQTGKRVNQLFDYICGVSTGAVLAFMLGLARNSIDECEEMYHRFGSDVFRQNPLVGTVKMGWTHSYYNTETWEMILREKMGEEILIKTARDELSPKVSAVSAVVNWGKSPKAFIFRNYNHAPGRLSRYAGGSGYRLWQAVRASSAAPGYFQEFPLHGDIHQDGGLILNNPCALAVHESRLLWPSQPFQCVLSLGTGRYDNAKRGPATSTSLRAKISNLICSATDTEGVHTLLDDLLSPNVYFRFNPMLSSNVTLDESRPEVLHQLQKDTQLYLDRNGPKLERLCEVLMTERSAIWKTRDWIGGKAWELQQRWA</sequence>
<dbReference type="GO" id="GO:0047499">
    <property type="term" value="F:calcium-independent phospholipase A2 activity"/>
    <property type="evidence" value="ECO:0007669"/>
    <property type="project" value="TreeGrafter"/>
</dbReference>
<dbReference type="CDD" id="cd07211">
    <property type="entry name" value="Pat_PNPLA8"/>
    <property type="match status" value="1"/>
</dbReference>
<dbReference type="PANTHER" id="PTHR24185">
    <property type="entry name" value="CALCIUM-INDEPENDENT PHOSPHOLIPASE A2-GAMMA"/>
    <property type="match status" value="1"/>
</dbReference>
<dbReference type="SUPFAM" id="SSF52151">
    <property type="entry name" value="FabD/lysophospholipase-like"/>
    <property type="match status" value="1"/>
</dbReference>
<evidence type="ECO:0000256" key="1">
    <source>
        <dbReference type="ARBA" id="ARBA00022801"/>
    </source>
</evidence>
<dbReference type="Proteomes" id="UP000694701">
    <property type="component" value="Unplaced"/>
</dbReference>
<feature type="domain" description="PNPLA" evidence="5">
    <location>
        <begin position="107"/>
        <end position="302"/>
    </location>
</feature>
<dbReference type="GO" id="GO:0016020">
    <property type="term" value="C:membrane"/>
    <property type="evidence" value="ECO:0007669"/>
    <property type="project" value="TreeGrafter"/>
</dbReference>
<proteinExistence type="predicted"/>
<dbReference type="GO" id="GO:0019369">
    <property type="term" value="P:arachidonate metabolic process"/>
    <property type="evidence" value="ECO:0007669"/>
    <property type="project" value="TreeGrafter"/>
</dbReference>
<dbReference type="InterPro" id="IPR016035">
    <property type="entry name" value="Acyl_Trfase/lysoPLipase"/>
</dbReference>
<dbReference type="Gene3D" id="3.40.1090.10">
    <property type="entry name" value="Cytosolic phospholipase A2 catalytic domain"/>
    <property type="match status" value="1"/>
</dbReference>
<dbReference type="Pfam" id="PF01734">
    <property type="entry name" value="Patatin"/>
    <property type="match status" value="1"/>
</dbReference>
<evidence type="ECO:0000256" key="4">
    <source>
        <dbReference type="PROSITE-ProRule" id="PRU01161"/>
    </source>
</evidence>
<protein>
    <recommendedName>
        <fullName evidence="5">PNPLA domain-containing protein</fullName>
    </recommendedName>
</protein>
<evidence type="ECO:0000256" key="2">
    <source>
        <dbReference type="ARBA" id="ARBA00022963"/>
    </source>
</evidence>
<evidence type="ECO:0000256" key="3">
    <source>
        <dbReference type="ARBA" id="ARBA00023098"/>
    </source>
</evidence>
<name>A0A8C2KT85_CYPCA</name>
<dbReference type="Ensembl" id="ENSCCRT00020123198.1">
    <property type="protein sequence ID" value="ENSCCRP00020112879.1"/>
    <property type="gene ID" value="ENSCCRG00020051153.1"/>
</dbReference>
<feature type="active site" description="Nucleophile" evidence="4">
    <location>
        <position position="145"/>
    </location>
</feature>
<feature type="short sequence motif" description="DGA/G" evidence="4">
    <location>
        <begin position="289"/>
        <end position="291"/>
    </location>
</feature>
<keyword evidence="2 4" id="KW-0442">Lipid degradation</keyword>
<reference evidence="6" key="1">
    <citation type="submission" date="2025-08" db="UniProtKB">
        <authorList>
            <consortium name="Ensembl"/>
        </authorList>
    </citation>
    <scope>IDENTIFICATION</scope>
</reference>
<dbReference type="PANTHER" id="PTHR24185:SF1">
    <property type="entry name" value="CALCIUM-INDEPENDENT PHOSPHOLIPASE A2-GAMMA"/>
    <property type="match status" value="1"/>
</dbReference>
<accession>A0A8C2KT85</accession>